<dbReference type="EMBL" id="WUQX01000001">
    <property type="protein sequence ID" value="MXP76828.1"/>
    <property type="molecule type" value="Genomic_DNA"/>
</dbReference>
<dbReference type="Proteomes" id="UP000460412">
    <property type="component" value="Unassembled WGS sequence"/>
</dbReference>
<evidence type="ECO:0000313" key="3">
    <source>
        <dbReference type="EMBL" id="MXP76828.1"/>
    </source>
</evidence>
<dbReference type="SUPFAM" id="SSF53756">
    <property type="entry name" value="UDP-Glycosyltransferase/glycogen phosphorylase"/>
    <property type="match status" value="1"/>
</dbReference>
<name>A0A7X3SJR2_9FIRM</name>
<evidence type="ECO:0000259" key="1">
    <source>
        <dbReference type="Pfam" id="PF00534"/>
    </source>
</evidence>
<sequence>MEKVKVLELPISNLGRGGTEVMVWNWYHNFSSPELVIDFLGDYSRNDEYIKSINSNHGEYYKYTKYTSPKIFGKIINTFGIMRYAKKIAKNNDYDVIHIHAQDAFIAFTYYLAVKPFCKKIIIHSHCTGTDVNSGVLMKLKRFLHKVCRCLLNSKKVIRLACSKAAGEWMYPPKYKFEVINNGIDVKKFTYNEEVRNRIRSELKVDNKFVIGNIGRFSIQKNHEFLLDIFNEVLKKNPNAVLLLIGDGPLENKIKEKTKNLGIEKSVIFYGTTSSTNELYQAMDCFVLSSLFEGLPIVLVEAQAAGLKTLCSDAITQEAKITGLLEYLPLSGTQEKWAEKILSYNDRYERKDLFKEVKNAGYDIKQSAKRLEEIYVRKMHE</sequence>
<dbReference type="Pfam" id="PF00534">
    <property type="entry name" value="Glycos_transf_1"/>
    <property type="match status" value="1"/>
</dbReference>
<evidence type="ECO:0000313" key="4">
    <source>
        <dbReference type="Proteomes" id="UP000460412"/>
    </source>
</evidence>
<accession>A0A7X3SJR2</accession>
<gene>
    <name evidence="3" type="ORF">GN277_15970</name>
</gene>
<dbReference type="PANTHER" id="PTHR45947:SF3">
    <property type="entry name" value="SULFOQUINOVOSYL TRANSFERASE SQD2"/>
    <property type="match status" value="1"/>
</dbReference>
<keyword evidence="4" id="KW-1185">Reference proteome</keyword>
<dbReference type="AlphaFoldDB" id="A0A7X3SJR2"/>
<dbReference type="Gene3D" id="3.40.50.2000">
    <property type="entry name" value="Glycogen Phosphorylase B"/>
    <property type="match status" value="2"/>
</dbReference>
<dbReference type="InterPro" id="IPR050194">
    <property type="entry name" value="Glycosyltransferase_grp1"/>
</dbReference>
<feature type="domain" description="Glycosyl transferase family 1" evidence="1">
    <location>
        <begin position="200"/>
        <end position="343"/>
    </location>
</feature>
<reference evidence="3 4" key="1">
    <citation type="submission" date="2019-12" db="EMBL/GenBank/DDBJ databases">
        <title>Sporaefaciens musculi gen. nov., sp. nov., a novel bacterium isolated from the caecum of an obese mouse.</title>
        <authorList>
            <person name="Rasmussen T.S."/>
            <person name="Streidl T."/>
            <person name="Hitch T.C.A."/>
            <person name="Wortmann E."/>
            <person name="Deptula P."/>
            <person name="Hansen M."/>
            <person name="Nielsen D.S."/>
            <person name="Clavel T."/>
            <person name="Vogensen F.K."/>
        </authorList>
    </citation>
    <scope>NUCLEOTIDE SEQUENCE [LARGE SCALE GENOMIC DNA]</scope>
    <source>
        <strain evidence="3 4">WCA-9-b2</strain>
    </source>
</reference>
<proteinExistence type="predicted"/>
<feature type="domain" description="Glycosyltransferase subfamily 4-like N-terminal" evidence="2">
    <location>
        <begin position="67"/>
        <end position="187"/>
    </location>
</feature>
<dbReference type="RefSeq" id="WP_159751879.1">
    <property type="nucleotide sequence ID" value="NZ_WUQX01000001.1"/>
</dbReference>
<evidence type="ECO:0000259" key="2">
    <source>
        <dbReference type="Pfam" id="PF13439"/>
    </source>
</evidence>
<dbReference type="Pfam" id="PF13439">
    <property type="entry name" value="Glyco_transf_4"/>
    <property type="match status" value="1"/>
</dbReference>
<dbReference type="PANTHER" id="PTHR45947">
    <property type="entry name" value="SULFOQUINOVOSYL TRANSFERASE SQD2"/>
    <property type="match status" value="1"/>
</dbReference>
<organism evidence="3 4">
    <name type="scientific">Sporofaciens musculi</name>
    <dbReference type="NCBI Taxonomy" id="2681861"/>
    <lineage>
        <taxon>Bacteria</taxon>
        <taxon>Bacillati</taxon>
        <taxon>Bacillota</taxon>
        <taxon>Clostridia</taxon>
        <taxon>Lachnospirales</taxon>
        <taxon>Lachnospiraceae</taxon>
        <taxon>Sporofaciens</taxon>
    </lineage>
</organism>
<keyword evidence="3" id="KW-0808">Transferase</keyword>
<comment type="caution">
    <text evidence="3">The sequence shown here is derived from an EMBL/GenBank/DDBJ whole genome shotgun (WGS) entry which is preliminary data.</text>
</comment>
<dbReference type="GO" id="GO:0016757">
    <property type="term" value="F:glycosyltransferase activity"/>
    <property type="evidence" value="ECO:0007669"/>
    <property type="project" value="InterPro"/>
</dbReference>
<dbReference type="InterPro" id="IPR028098">
    <property type="entry name" value="Glyco_trans_4-like_N"/>
</dbReference>
<dbReference type="InterPro" id="IPR001296">
    <property type="entry name" value="Glyco_trans_1"/>
</dbReference>
<protein>
    <submittedName>
        <fullName evidence="3">Glycosyltransferase</fullName>
    </submittedName>
</protein>